<feature type="compositionally biased region" description="Low complexity" evidence="6">
    <location>
        <begin position="2201"/>
        <end position="2222"/>
    </location>
</feature>
<feature type="region of interest" description="Disordered" evidence="6">
    <location>
        <begin position="2273"/>
        <end position="2302"/>
    </location>
</feature>
<name>A0ABD2JG89_9BILA</name>
<feature type="domain" description="SRCR" evidence="8">
    <location>
        <begin position="1155"/>
        <end position="1268"/>
    </location>
</feature>
<feature type="domain" description="SRCR" evidence="8">
    <location>
        <begin position="205"/>
        <end position="315"/>
    </location>
</feature>
<evidence type="ECO:0000259" key="8">
    <source>
        <dbReference type="PROSITE" id="PS50287"/>
    </source>
</evidence>
<keyword evidence="7" id="KW-0472">Membrane</keyword>
<comment type="caution">
    <text evidence="5">Lacks conserved residue(s) required for the propagation of feature annotation.</text>
</comment>
<dbReference type="InterPro" id="IPR016186">
    <property type="entry name" value="C-type_lectin-like/link_sf"/>
</dbReference>
<dbReference type="SUPFAM" id="SSF56487">
    <property type="entry name" value="SRCR-like"/>
    <property type="match status" value="2"/>
</dbReference>
<dbReference type="InterPro" id="IPR036772">
    <property type="entry name" value="SRCR-like_dom_sf"/>
</dbReference>
<keyword evidence="4" id="KW-0325">Glycoprotein</keyword>
<evidence type="ECO:0000256" key="4">
    <source>
        <dbReference type="ARBA" id="ARBA00023180"/>
    </source>
</evidence>
<dbReference type="InterPro" id="IPR016187">
    <property type="entry name" value="CTDL_fold"/>
</dbReference>
<comment type="caution">
    <text evidence="9">The sequence shown here is derived from an EMBL/GenBank/DDBJ whole genome shotgun (WGS) entry which is preliminary data.</text>
</comment>
<reference evidence="9 10" key="1">
    <citation type="submission" date="2024-10" db="EMBL/GenBank/DDBJ databases">
        <authorList>
            <person name="Kim D."/>
        </authorList>
    </citation>
    <scope>NUCLEOTIDE SEQUENCE [LARGE SCALE GENOMIC DNA]</scope>
    <source>
        <strain evidence="9">BH-2024</strain>
    </source>
</reference>
<feature type="region of interest" description="Disordered" evidence="6">
    <location>
        <begin position="2186"/>
        <end position="2228"/>
    </location>
</feature>
<keyword evidence="1" id="KW-0732">Signal</keyword>
<proteinExistence type="predicted"/>
<evidence type="ECO:0000256" key="6">
    <source>
        <dbReference type="SAM" id="MobiDB-lite"/>
    </source>
</evidence>
<feature type="transmembrane region" description="Helical" evidence="7">
    <location>
        <begin position="2040"/>
        <end position="2062"/>
    </location>
</feature>
<dbReference type="InterPro" id="IPR006626">
    <property type="entry name" value="PbH1"/>
</dbReference>
<keyword evidence="10" id="KW-1185">Reference proteome</keyword>
<keyword evidence="3 5" id="KW-1015">Disulfide bond</keyword>
<gene>
    <name evidence="9" type="ORF">niasHT_027059</name>
</gene>
<dbReference type="CDD" id="cd00037">
    <property type="entry name" value="CLECT"/>
    <property type="match status" value="1"/>
</dbReference>
<dbReference type="PANTHER" id="PTHR47653">
    <property type="entry name" value="PROTEIN BARK BEETLE"/>
    <property type="match status" value="1"/>
</dbReference>
<evidence type="ECO:0000256" key="3">
    <source>
        <dbReference type="ARBA" id="ARBA00023157"/>
    </source>
</evidence>
<keyword evidence="7" id="KW-1133">Transmembrane helix</keyword>
<dbReference type="PANTHER" id="PTHR47653:SF1">
    <property type="entry name" value="DELETED IN MALIGNANT BRAIN TUMORS 1 PROTEIN"/>
    <property type="match status" value="1"/>
</dbReference>
<evidence type="ECO:0000313" key="10">
    <source>
        <dbReference type="Proteomes" id="UP001620626"/>
    </source>
</evidence>
<keyword evidence="2" id="KW-0677">Repeat</keyword>
<dbReference type="EMBL" id="JBICBT010000980">
    <property type="protein sequence ID" value="KAL3089611.1"/>
    <property type="molecule type" value="Genomic_DNA"/>
</dbReference>
<evidence type="ECO:0000256" key="7">
    <source>
        <dbReference type="SAM" id="Phobius"/>
    </source>
</evidence>
<dbReference type="InterPro" id="IPR053243">
    <property type="entry name" value="SJ_maturation_regulator"/>
</dbReference>
<feature type="disulfide bond" evidence="5">
    <location>
        <begin position="281"/>
        <end position="291"/>
    </location>
</feature>
<dbReference type="SUPFAM" id="SSF56436">
    <property type="entry name" value="C-type lectin-like"/>
    <property type="match status" value="1"/>
</dbReference>
<feature type="disulfide bond" evidence="5">
    <location>
        <begin position="1233"/>
        <end position="1243"/>
    </location>
</feature>
<dbReference type="Gene3D" id="3.10.100.10">
    <property type="entry name" value="Mannose-Binding Protein A, subunit A"/>
    <property type="match status" value="1"/>
</dbReference>
<dbReference type="SUPFAM" id="SSF51126">
    <property type="entry name" value="Pectin lyase-like"/>
    <property type="match status" value="1"/>
</dbReference>
<dbReference type="SMART" id="SM00202">
    <property type="entry name" value="SR"/>
    <property type="match status" value="2"/>
</dbReference>
<evidence type="ECO:0000256" key="5">
    <source>
        <dbReference type="PROSITE-ProRule" id="PRU00196"/>
    </source>
</evidence>
<dbReference type="SMART" id="SM00710">
    <property type="entry name" value="PbH1"/>
    <property type="match status" value="8"/>
</dbReference>
<protein>
    <recommendedName>
        <fullName evidence="8">SRCR domain-containing protein</fullName>
    </recommendedName>
</protein>
<dbReference type="Pfam" id="PF00530">
    <property type="entry name" value="SRCR"/>
    <property type="match status" value="2"/>
</dbReference>
<dbReference type="InterPro" id="IPR001190">
    <property type="entry name" value="SRCR"/>
</dbReference>
<dbReference type="InterPro" id="IPR011050">
    <property type="entry name" value="Pectin_lyase_fold/virulence"/>
</dbReference>
<evidence type="ECO:0000313" key="9">
    <source>
        <dbReference type="EMBL" id="KAL3089611.1"/>
    </source>
</evidence>
<organism evidence="9 10">
    <name type="scientific">Heterodera trifolii</name>
    <dbReference type="NCBI Taxonomy" id="157864"/>
    <lineage>
        <taxon>Eukaryota</taxon>
        <taxon>Metazoa</taxon>
        <taxon>Ecdysozoa</taxon>
        <taxon>Nematoda</taxon>
        <taxon>Chromadorea</taxon>
        <taxon>Rhabditida</taxon>
        <taxon>Tylenchina</taxon>
        <taxon>Tylenchomorpha</taxon>
        <taxon>Tylenchoidea</taxon>
        <taxon>Heteroderidae</taxon>
        <taxon>Heteroderinae</taxon>
        <taxon>Heterodera</taxon>
    </lineage>
</organism>
<dbReference type="Proteomes" id="UP001620626">
    <property type="component" value="Unassembled WGS sequence"/>
</dbReference>
<keyword evidence="7" id="KW-0812">Transmembrane</keyword>
<accession>A0ABD2JG89</accession>
<evidence type="ECO:0000256" key="1">
    <source>
        <dbReference type="ARBA" id="ARBA00022729"/>
    </source>
</evidence>
<dbReference type="PROSITE" id="PS50287">
    <property type="entry name" value="SRCR_2"/>
    <property type="match status" value="2"/>
</dbReference>
<dbReference type="Gene3D" id="3.10.250.10">
    <property type="entry name" value="SRCR-like domain"/>
    <property type="match status" value="2"/>
</dbReference>
<evidence type="ECO:0000256" key="2">
    <source>
        <dbReference type="ARBA" id="ARBA00022737"/>
    </source>
</evidence>
<sequence>MRGNTVLNPFPFLKPRSTPYAALVVSSSNVLIRHNCFRNPNADFEIGTELMEHAKRIDARENNWGDPQANNFMHRIFDQFNRYSLATIEINPYAAVCNQRAPALTFLQQFFRQFRHQNSPFLVGGTVFENNDLPAGKYIVQDDLHITPGAKLTLAPGTTLEFMSGIGMLVQGELLRNDISSVGPFLPIVFTGKPLGRNLPKLEHVRLVDEFGDENVLAGRLEVRLESDGQWGTVCNRSWTAHHAQLVCNQLGLTMDPQHFENWRIFPSPGQSPIVMDNIRCEEREWDITKCRHDGPLHNVRSSCRPTEVVGLRCAPPYWAGVRYSLLANPPTMTGQPTMTNWVLEKAGLFDFRTSTFNPALQIDWNYHNFFGLTIRDNFHDGLDILYNDLTRKPSIRKSLITRNRRNGMVIRSMGLTAENLRIEHNGEAGVRYHPQISTVLQRNIVSWLDRAEQPELEANGIYLIPSSTLQSLAAVTTVVDGHSRQNQYSHHRLQFFESQLDQRKFLVAHPSAECPAALSKPCHFELELEAVGHEYGLPPKLVVQIVNRAANDSDEDAIFEDRQTNRRWSVRHQAIHFPLMAHGPRLRMVYRRTHGPPSLMLLVLFLDAQEYLDQFVHVYDSVIHANQYGVSAAHYSNQTTLDGTMLTNRYSTEKLWFQRVNFTQNSEAVIWVHSPDHAVLDGTQFAEIGWHIDNCSIVENQGPILDTHRDLFASANVFHWNFWSNTFANNSNGGVQVHLPDSWDLHNRRHHSFWMTENRFERNYDFMVQLSGYFAFANISSNNFTDNYAALDHGIVQLLGMEKQLVMERNRFFTNFGNWMVRMETTSQHLRADEAPAQIQYNYFQFNRFLHPTDDYAEMWPRSYTIGIFGAQKVAIHFNRFKNVLLDFELVAALQPQLAASSDEILNATHNFWGVANEAQLGQRVFDVDDWNSFCTALTTPYYTTEELFINFWWTPERGQLSWSPDPRTTEPPLHDLRGRIWTDRKLELEPEKWYPFPYYYRPFRPYRITRDLTIMPGATLTIEKNVEVHVWPNVRILVYGNLIADGTLWQPIRFKPINATEFGEQHGKIGTKYKRNTPLNAVRHNDKWHKTRRHRHGRSFKHFNIEWKYVDMLLHRRKSHFRRHRRIVSPLDDVFRQFPEIRRENPQKQLLSVRLMEQGRPRKTRGFLFIYNGTSGEMVPSCDRHFTLRNAQVVCRELGFGPQNAYSWLTPQWDYNPQLRILKTYMEPRECRGFERRLESCALRLTATLSDWQCINSEQFNYVHCGPEGALSSDYIGHWGGITFAKYSLEHGQVGTAGTAAADHQDGEDDERSILRHVEVVGGGRVHNDTLHGAALQVIRRSPVLQNVNVTNSSMHALQLLHPSNNIVLSRLNISDNRGIGVNILATTLHSTIDSMSSSASAAASSTGHSSRVPYGPITIPYHVPGMLDICSMGKQVKVSGRVILYYKYDSYPVDCVKVFSSSWSMSTTTTTGVVQRPLGFRLLQANFYQGPAGVPRPDVLHIYAGTKFSSSALLRIFNASSDLSGSVTTQNPFLGIHLRATAADGDYGFLAEVAVLPTASVSTKPVDEISLRVSRLLNNDRGALRYGNIGEMGPNVIIEQCVMDNNGYHLYGNISTSLQAAELHLHNTMLLLFRANSLRHNRGGLLLSAKSSSPLARLSAVLKSNTLALNSNSTALALFGNGIQQATLLNNLIAHNYALYADTIIINGISSNFSHNLIVSNVGWHTLDTENVNKDTNLDVPLHLVDNSFEDNLALGHGHQYMERFGYHDGNERDEFLTKRPKRQAILSQHGVSFDWWTHVGPAEMGRYRSTLLIGAAHQQHFAQNVFNNPRNDFELTSTEMAPGPARFDSAISVIDARNNYWGPPGTIGVASAKIRDQKDDARLTRVNFIPQLGTNISLRDGDCPPGWYQIGKEEFKSCFLFIGASSTYLDAVQFCQALGAFMPILRNEDERRVQLARRIDTFGQQLVTQIERHNSFGIAYDIPVWISSVTIPSNQCGWMSSRTASIGEQNCNNLLPFVCEKGTQPYREPLLWRRDFLIACICLIILLSTIVTIACCAWRRKRRKSEQFPRQKTFLRESLRDKRQNQNFAAFSPMSPNNLLPHDTYDASAASSLQKTSSSSSTDYESFGGPDGHQFSNSKTICPSCSCAAMSCCCNYSSAANSSQFSSAGEYSLLATELSTASSSSSSSKPTHNYGFSSSSTISSSNSTADNSINSDSTLTTQNVKKRNGNASFRKSNVFAASSAAVNDLKNLRTESEETLCQQYLEYAPPDPAPPKGQYVNLAGGDGPTKRRRPMAQKPMANFVKRSSMDGIQIFETSM</sequence>